<sequence>MKSTATRDQKPPKFGRAGAFRERRASQARKLLESLPRNTRSRVAEDFESRSAPRTKSIVAPNKFTKSTLNGHSRVRCAYAPVNEAFIGTDINGNPSPTDNPIEHQGSSDYPSSHLPQHVLSCTTHRSVTLT</sequence>
<feature type="region of interest" description="Disordered" evidence="1">
    <location>
        <begin position="1"/>
        <end position="54"/>
    </location>
</feature>
<keyword evidence="3" id="KW-1185">Reference proteome</keyword>
<feature type="region of interest" description="Disordered" evidence="1">
    <location>
        <begin position="90"/>
        <end position="116"/>
    </location>
</feature>
<proteinExistence type="predicted"/>
<gene>
    <name evidence="2" type="ORF">NPIL_233421</name>
</gene>
<protein>
    <submittedName>
        <fullName evidence="2">Uncharacterized protein</fullName>
    </submittedName>
</protein>
<feature type="compositionally biased region" description="Polar residues" evidence="1">
    <location>
        <begin position="91"/>
        <end position="116"/>
    </location>
</feature>
<dbReference type="AlphaFoldDB" id="A0A8X6UFS7"/>
<evidence type="ECO:0000256" key="1">
    <source>
        <dbReference type="SAM" id="MobiDB-lite"/>
    </source>
</evidence>
<name>A0A8X6UFS7_NEPPI</name>
<comment type="caution">
    <text evidence="2">The sequence shown here is derived from an EMBL/GenBank/DDBJ whole genome shotgun (WGS) entry which is preliminary data.</text>
</comment>
<accession>A0A8X6UFS7</accession>
<feature type="compositionally biased region" description="Basic and acidic residues" evidence="1">
    <location>
        <begin position="42"/>
        <end position="51"/>
    </location>
</feature>
<dbReference type="Proteomes" id="UP000887013">
    <property type="component" value="Unassembled WGS sequence"/>
</dbReference>
<feature type="compositionally biased region" description="Basic and acidic residues" evidence="1">
    <location>
        <begin position="1"/>
        <end position="11"/>
    </location>
</feature>
<reference evidence="2" key="1">
    <citation type="submission" date="2020-08" db="EMBL/GenBank/DDBJ databases">
        <title>Multicomponent nature underlies the extraordinary mechanical properties of spider dragline silk.</title>
        <authorList>
            <person name="Kono N."/>
            <person name="Nakamura H."/>
            <person name="Mori M."/>
            <person name="Yoshida Y."/>
            <person name="Ohtoshi R."/>
            <person name="Malay A.D."/>
            <person name="Moran D.A.P."/>
            <person name="Tomita M."/>
            <person name="Numata K."/>
            <person name="Arakawa K."/>
        </authorList>
    </citation>
    <scope>NUCLEOTIDE SEQUENCE</scope>
</reference>
<evidence type="ECO:0000313" key="3">
    <source>
        <dbReference type="Proteomes" id="UP000887013"/>
    </source>
</evidence>
<organism evidence="2 3">
    <name type="scientific">Nephila pilipes</name>
    <name type="common">Giant wood spider</name>
    <name type="synonym">Nephila maculata</name>
    <dbReference type="NCBI Taxonomy" id="299642"/>
    <lineage>
        <taxon>Eukaryota</taxon>
        <taxon>Metazoa</taxon>
        <taxon>Ecdysozoa</taxon>
        <taxon>Arthropoda</taxon>
        <taxon>Chelicerata</taxon>
        <taxon>Arachnida</taxon>
        <taxon>Araneae</taxon>
        <taxon>Araneomorphae</taxon>
        <taxon>Entelegynae</taxon>
        <taxon>Araneoidea</taxon>
        <taxon>Nephilidae</taxon>
        <taxon>Nephila</taxon>
    </lineage>
</organism>
<evidence type="ECO:0000313" key="2">
    <source>
        <dbReference type="EMBL" id="GFU05842.1"/>
    </source>
</evidence>
<dbReference type="EMBL" id="BMAW01077342">
    <property type="protein sequence ID" value="GFU05842.1"/>
    <property type="molecule type" value="Genomic_DNA"/>
</dbReference>